<organism evidence="1 2">
    <name type="scientific">Ditylenchus destructor</name>
    <dbReference type="NCBI Taxonomy" id="166010"/>
    <lineage>
        <taxon>Eukaryota</taxon>
        <taxon>Metazoa</taxon>
        <taxon>Ecdysozoa</taxon>
        <taxon>Nematoda</taxon>
        <taxon>Chromadorea</taxon>
        <taxon>Rhabditida</taxon>
        <taxon>Tylenchina</taxon>
        <taxon>Tylenchomorpha</taxon>
        <taxon>Sphaerularioidea</taxon>
        <taxon>Anguinidae</taxon>
        <taxon>Anguininae</taxon>
        <taxon>Ditylenchus</taxon>
    </lineage>
</organism>
<protein>
    <submittedName>
        <fullName evidence="1">Uncharacterized protein</fullName>
    </submittedName>
</protein>
<reference evidence="1" key="1">
    <citation type="submission" date="2022-01" db="EMBL/GenBank/DDBJ databases">
        <title>Genome Sequence Resource for Two Populations of Ditylenchus destructor, the Migratory Endoparasitic Phytonematode.</title>
        <authorList>
            <person name="Zhang H."/>
            <person name="Lin R."/>
            <person name="Xie B."/>
        </authorList>
    </citation>
    <scope>NUCLEOTIDE SEQUENCE</scope>
    <source>
        <strain evidence="1">BazhouSP</strain>
    </source>
</reference>
<dbReference type="Proteomes" id="UP001201812">
    <property type="component" value="Unassembled WGS sequence"/>
</dbReference>
<evidence type="ECO:0000313" key="1">
    <source>
        <dbReference type="EMBL" id="KAI1699963.1"/>
    </source>
</evidence>
<dbReference type="AlphaFoldDB" id="A0AAD4QZE3"/>
<accession>A0AAD4QZE3</accession>
<gene>
    <name evidence="1" type="ORF">DdX_16996</name>
</gene>
<dbReference type="EMBL" id="JAKKPZ010000161">
    <property type="protein sequence ID" value="KAI1699963.1"/>
    <property type="molecule type" value="Genomic_DNA"/>
</dbReference>
<evidence type="ECO:0000313" key="2">
    <source>
        <dbReference type="Proteomes" id="UP001201812"/>
    </source>
</evidence>
<keyword evidence="2" id="KW-1185">Reference proteome</keyword>
<comment type="caution">
    <text evidence="1">The sequence shown here is derived from an EMBL/GenBank/DDBJ whole genome shotgun (WGS) entry which is preliminary data.</text>
</comment>
<sequence>MSPWKAEIIKDVLKFSNRWDLDSLELVNQEFAQVIVLDFSLEPYRLLRKLIIRLINQSKKCPRAKFPCTVLYEHQIKDVSFEQVLKVFGNPNIRFASTYIAVDADYLDMEPFFEISHILKHLWEGKDLVIDMDPQRSFEQLHFFGALFNDGITTGAGNLAIIDRSYKYNRASEFSPFMCADTSRRRQITIASVLTAELAATLLDWLHEEGTCKELTWVFLTDESKVASEQVKIVMELIQELQTKFSTSEKPAPYKFWMINLFRKTFWYHNSFPLDSFNKTTDEMLTFRKGVFGSKRYRSGVEESGFSSGLSDVKIERALIDDVSSCSSMISLESDCVCSSSEIESEDEMSDVNWNDV</sequence>
<proteinExistence type="predicted"/>
<name>A0AAD4QZE3_9BILA</name>